<evidence type="ECO:0000256" key="5">
    <source>
        <dbReference type="ARBA" id="ARBA00022984"/>
    </source>
</evidence>
<name>A0A7H1N6A9_9PROT</name>
<dbReference type="SUPFAM" id="SSF141523">
    <property type="entry name" value="L,D-transpeptidase catalytic domain-like"/>
    <property type="match status" value="1"/>
</dbReference>
<feature type="active site" description="Nucleophile" evidence="7">
    <location>
        <position position="145"/>
    </location>
</feature>
<evidence type="ECO:0000256" key="2">
    <source>
        <dbReference type="ARBA" id="ARBA00005992"/>
    </source>
</evidence>
<dbReference type="InterPro" id="IPR005490">
    <property type="entry name" value="LD_TPept_cat_dom"/>
</dbReference>
<dbReference type="EMBL" id="CP053923">
    <property type="protein sequence ID" value="QNT71245.1"/>
    <property type="molecule type" value="Genomic_DNA"/>
</dbReference>
<dbReference type="UniPathway" id="UPA00219"/>
<keyword evidence="10" id="KW-1185">Reference proteome</keyword>
<dbReference type="GO" id="GO:0004180">
    <property type="term" value="F:carboxypeptidase activity"/>
    <property type="evidence" value="ECO:0007669"/>
    <property type="project" value="UniProtKB-ARBA"/>
</dbReference>
<evidence type="ECO:0000256" key="1">
    <source>
        <dbReference type="ARBA" id="ARBA00004752"/>
    </source>
</evidence>
<dbReference type="KEGG" id="dvn:HQ394_09955"/>
<evidence type="ECO:0000256" key="6">
    <source>
        <dbReference type="ARBA" id="ARBA00023316"/>
    </source>
</evidence>
<dbReference type="PANTHER" id="PTHR38589:SF1">
    <property type="entry name" value="BLR0621 PROTEIN"/>
    <property type="match status" value="1"/>
</dbReference>
<protein>
    <submittedName>
        <fullName evidence="9">L,D-transpeptidase family protein</fullName>
    </submittedName>
</protein>
<dbReference type="GO" id="GO:0008360">
    <property type="term" value="P:regulation of cell shape"/>
    <property type="evidence" value="ECO:0007669"/>
    <property type="project" value="UniProtKB-UniRule"/>
</dbReference>
<feature type="domain" description="L,D-TPase catalytic" evidence="8">
    <location>
        <begin position="1"/>
        <end position="169"/>
    </location>
</feature>
<evidence type="ECO:0000313" key="10">
    <source>
        <dbReference type="Proteomes" id="UP000516369"/>
    </source>
</evidence>
<keyword evidence="6 7" id="KW-0961">Cell wall biogenesis/degradation</keyword>
<dbReference type="AlphaFoldDB" id="A0A7H1N6A9"/>
<dbReference type="GO" id="GO:0071555">
    <property type="term" value="P:cell wall organization"/>
    <property type="evidence" value="ECO:0007669"/>
    <property type="project" value="UniProtKB-UniRule"/>
</dbReference>
<evidence type="ECO:0000259" key="8">
    <source>
        <dbReference type="PROSITE" id="PS52029"/>
    </source>
</evidence>
<comment type="pathway">
    <text evidence="1 7">Cell wall biogenesis; peptidoglycan biosynthesis.</text>
</comment>
<evidence type="ECO:0000256" key="3">
    <source>
        <dbReference type="ARBA" id="ARBA00022679"/>
    </source>
</evidence>
<evidence type="ECO:0000256" key="7">
    <source>
        <dbReference type="PROSITE-ProRule" id="PRU01373"/>
    </source>
</evidence>
<keyword evidence="5 7" id="KW-0573">Peptidoglycan synthesis</keyword>
<dbReference type="PROSITE" id="PS52029">
    <property type="entry name" value="LD_TPASE"/>
    <property type="match status" value="1"/>
</dbReference>
<reference evidence="9 10" key="1">
    <citation type="submission" date="2020-05" db="EMBL/GenBank/DDBJ databases">
        <title>Complete closed genome sequence of Defluviicoccus vanus.</title>
        <authorList>
            <person name="Bessarab I."/>
            <person name="Arumugam K."/>
            <person name="Maszenan A.M."/>
            <person name="Seviour R.J."/>
            <person name="Williams R.B."/>
        </authorList>
    </citation>
    <scope>NUCLEOTIDE SEQUENCE [LARGE SCALE GENOMIC DNA]</scope>
    <source>
        <strain evidence="9 10">Ben 114</strain>
    </source>
</reference>
<dbReference type="GO" id="GO:0016740">
    <property type="term" value="F:transferase activity"/>
    <property type="evidence" value="ECO:0007669"/>
    <property type="project" value="UniProtKB-KW"/>
</dbReference>
<keyword evidence="4 7" id="KW-0133">Cell shape</keyword>
<dbReference type="InterPro" id="IPR038063">
    <property type="entry name" value="Transpep_catalytic_dom"/>
</dbReference>
<accession>A0A7H1N6A9</accession>
<feature type="active site" description="Proton donor/acceptor" evidence="7">
    <location>
        <position position="133"/>
    </location>
</feature>
<dbReference type="RefSeq" id="WP_190263236.1">
    <property type="nucleotide sequence ID" value="NZ_CP053923.1"/>
</dbReference>
<comment type="similarity">
    <text evidence="2">Belongs to the YkuD family.</text>
</comment>
<gene>
    <name evidence="9" type="ORF">HQ394_09955</name>
</gene>
<keyword evidence="3" id="KW-0808">Transferase</keyword>
<dbReference type="GO" id="GO:0009252">
    <property type="term" value="P:peptidoglycan biosynthetic process"/>
    <property type="evidence" value="ECO:0007669"/>
    <property type="project" value="UniProtKB-UniPathway"/>
</dbReference>
<organism evidence="9 10">
    <name type="scientific">Defluviicoccus vanus</name>
    <dbReference type="NCBI Taxonomy" id="111831"/>
    <lineage>
        <taxon>Bacteria</taxon>
        <taxon>Pseudomonadati</taxon>
        <taxon>Pseudomonadota</taxon>
        <taxon>Alphaproteobacteria</taxon>
        <taxon>Rhodospirillales</taxon>
        <taxon>Rhodospirillaceae</taxon>
        <taxon>Defluviicoccus</taxon>
    </lineage>
</organism>
<dbReference type="Proteomes" id="UP000516369">
    <property type="component" value="Chromosome"/>
</dbReference>
<evidence type="ECO:0000313" key="9">
    <source>
        <dbReference type="EMBL" id="QNT71245.1"/>
    </source>
</evidence>
<proteinExistence type="inferred from homology"/>
<sequence length="171" mass="18229">MDIVVTVAGPDGHPLLRWSGGTARCAIGRGGISCDKHEGDGATPVGRFPLRQALYRADRIAQPATALPLQRIGRDDGWCDDPADAAYNRPVPLPYAASHERLWRDDALYDILIVVGHNDDPVRPGRGSAIFIHVASADFTPTAGCVALTIADLQTLLRACRPGDQLIVAAS</sequence>
<dbReference type="PANTHER" id="PTHR38589">
    <property type="entry name" value="BLR0621 PROTEIN"/>
    <property type="match status" value="1"/>
</dbReference>
<evidence type="ECO:0000256" key="4">
    <source>
        <dbReference type="ARBA" id="ARBA00022960"/>
    </source>
</evidence>
<dbReference type="Pfam" id="PF03734">
    <property type="entry name" value="YkuD"/>
    <property type="match status" value="1"/>
</dbReference>